<dbReference type="InterPro" id="IPR057102">
    <property type="entry name" value="NCTSP_N"/>
</dbReference>
<dbReference type="Pfam" id="PF23844">
    <property type="entry name" value="NCTSP_N"/>
    <property type="match status" value="1"/>
</dbReference>
<dbReference type="InterPro" id="IPR011740">
    <property type="entry name" value="DUF2460"/>
</dbReference>
<accession>A0ABY7TWN0</accession>
<reference evidence="4 5" key="1">
    <citation type="submission" date="2023-02" db="EMBL/GenBank/DDBJ databases">
        <title>Genome sequence of Novosphingobium humi KACC 19094.</title>
        <authorList>
            <person name="Kim S."/>
            <person name="Heo J."/>
            <person name="Kwon S.-W."/>
        </authorList>
    </citation>
    <scope>NUCLEOTIDE SEQUENCE [LARGE SCALE GENOMIC DNA]</scope>
    <source>
        <strain evidence="4 5">KACC 19094</strain>
    </source>
</reference>
<dbReference type="NCBIfam" id="TIGR02217">
    <property type="entry name" value="chp_TIGR02217"/>
    <property type="match status" value="1"/>
</dbReference>
<evidence type="ECO:0000313" key="4">
    <source>
        <dbReference type="EMBL" id="WCT77660.1"/>
    </source>
</evidence>
<feature type="domain" description="Non-contractile tail sheath N-terminal" evidence="2">
    <location>
        <begin position="17"/>
        <end position="207"/>
    </location>
</feature>
<evidence type="ECO:0000259" key="2">
    <source>
        <dbReference type="Pfam" id="PF23844"/>
    </source>
</evidence>
<dbReference type="Pfam" id="PF23845">
    <property type="entry name" value="TIM-barrel_NCTSP"/>
    <property type="match status" value="1"/>
</dbReference>
<organism evidence="4 5">
    <name type="scientific">Novosphingobium humi</name>
    <dbReference type="NCBI Taxonomy" id="2282397"/>
    <lineage>
        <taxon>Bacteria</taxon>
        <taxon>Pseudomonadati</taxon>
        <taxon>Pseudomonadota</taxon>
        <taxon>Alphaproteobacteria</taxon>
        <taxon>Sphingomonadales</taxon>
        <taxon>Sphingomonadaceae</taxon>
        <taxon>Novosphingobium</taxon>
    </lineage>
</organism>
<evidence type="ECO:0000259" key="1">
    <source>
        <dbReference type="Pfam" id="PF09343"/>
    </source>
</evidence>
<evidence type="ECO:0000259" key="3">
    <source>
        <dbReference type="Pfam" id="PF23845"/>
    </source>
</evidence>
<name>A0ABY7TWN0_9SPHN</name>
<dbReference type="Proteomes" id="UP001218231">
    <property type="component" value="Chromosome"/>
</dbReference>
<dbReference type="InterPro" id="IPR057122">
    <property type="entry name" value="TIM-barrel_NCTSP"/>
</dbReference>
<evidence type="ECO:0000313" key="5">
    <source>
        <dbReference type="Proteomes" id="UP001218231"/>
    </source>
</evidence>
<proteinExistence type="predicted"/>
<dbReference type="Pfam" id="PF09343">
    <property type="entry name" value="DUF2460"/>
    <property type="match status" value="1"/>
</dbReference>
<dbReference type="EMBL" id="CP117417">
    <property type="protein sequence ID" value="WCT77660.1"/>
    <property type="molecule type" value="Genomic_DNA"/>
</dbReference>
<feature type="domain" description="DUF2460" evidence="1">
    <location>
        <begin position="575"/>
        <end position="781"/>
    </location>
</feature>
<keyword evidence="5" id="KW-1185">Reference proteome</keyword>
<sequence>MAFWLASTREGQETDWIQRFDPRFWTVNFPRPMMAAITTPAPDALRLDACFLTQGDLAGLIWESEDTLDHPLLAYATGRDYSGTTLSFRWRSNGLVALDQANGPTLTIEGRDAAGAAHTWYVRLWNFAIGSGEDAQITLNFSEIYGGWTRDSGMDPLYPGDIDRMFISLVPNGYVAGSATPLSVGADAWVEMTDIRCTGQKAMLPIGNVFVPPHGLAMATAYDDSFNQTPARLLRSVRQLGYRGSILHYVGMSHFFQLTASGGAFLVGLSGDPLCLPARAWHGEFFAACQAWGYSPIASLSYEVLAEHCPSAWQQRAANGDPALTGWSPPSTLMSPANAEAMTWQKSVAAAFAQLLVDTGCAVRFQVGEPWWWVMGDGRICLYDDAAKAAFGGSPVAIPDLRVGLSAAQTALLDQAGAMLAASTIALAGAARAVAQAAGVACETLLLTFVPTVLDPATPEARRANMPVGWASPAFDRLQVEDYDWLTAGADARRYAAYQLVNDRLGYPPEQQDYLAGFVLLPSQSAQWRLIDQGIGEARERAAHEIFVWALPQVCRDGFVALPVSEDSNDMNAFDDVAYPLPLGLDTKISPAFSTSVTTTASGFERRNSLWSDARLSFDVGPGIRSEQDLGILLGFFRARRGPARSFRLGDPSDFSSNGMTGTPSAVDQMLGIGDGLITSFPLVKRYGTGALGENEAQLRRITRPRSGSVLVSVNGAAQATGWVLGAGGVVQFTTPPAAGAIVRAGFLFDVPVRFEQDRLDISGLTFLAGEAPSVPVIEVREAV</sequence>
<protein>
    <submittedName>
        <fullName evidence="4">DUF2460 domain-containing protein</fullName>
    </submittedName>
</protein>
<dbReference type="RefSeq" id="WP_273618024.1">
    <property type="nucleotide sequence ID" value="NZ_CP117417.1"/>
</dbReference>
<feature type="domain" description="Non-contractile tail sheath TIM barrel" evidence="3">
    <location>
        <begin position="212"/>
        <end position="559"/>
    </location>
</feature>
<gene>
    <name evidence="4" type="ORF">PQ457_01375</name>
</gene>